<dbReference type="Proteomes" id="UP000756346">
    <property type="component" value="Unassembled WGS sequence"/>
</dbReference>
<comment type="caution">
    <text evidence="2">The sequence shown here is derived from an EMBL/GenBank/DDBJ whole genome shotgun (WGS) entry which is preliminary data.</text>
</comment>
<keyword evidence="3" id="KW-1185">Reference proteome</keyword>
<dbReference type="RefSeq" id="XP_046012281.1">
    <property type="nucleotide sequence ID" value="XM_046156724.1"/>
</dbReference>
<sequence length="159" mass="17729">MAEKDLTRWRWPTSARRHDPWIALTSVQRQKLVICKMGAEFLGIHITPDSPQSAQGSEVKPATYHFDQSECSGLPVLPFDEPLPRSLSSPSAEDRHRRPGRRSLTGRKGGGRPRDGEEPVRAGWSWVAAVLTPISKDLWRLRDDGAEETRGGRSGVPII</sequence>
<evidence type="ECO:0000313" key="3">
    <source>
        <dbReference type="Proteomes" id="UP000756346"/>
    </source>
</evidence>
<feature type="compositionally biased region" description="Basic residues" evidence="1">
    <location>
        <begin position="97"/>
        <end position="111"/>
    </location>
</feature>
<proteinExistence type="predicted"/>
<reference evidence="2" key="1">
    <citation type="journal article" date="2021" name="Nat. Commun.">
        <title>Genetic determinants of endophytism in the Arabidopsis root mycobiome.</title>
        <authorList>
            <person name="Mesny F."/>
            <person name="Miyauchi S."/>
            <person name="Thiergart T."/>
            <person name="Pickel B."/>
            <person name="Atanasova L."/>
            <person name="Karlsson M."/>
            <person name="Huettel B."/>
            <person name="Barry K.W."/>
            <person name="Haridas S."/>
            <person name="Chen C."/>
            <person name="Bauer D."/>
            <person name="Andreopoulos W."/>
            <person name="Pangilinan J."/>
            <person name="LaButti K."/>
            <person name="Riley R."/>
            <person name="Lipzen A."/>
            <person name="Clum A."/>
            <person name="Drula E."/>
            <person name="Henrissat B."/>
            <person name="Kohler A."/>
            <person name="Grigoriev I.V."/>
            <person name="Martin F.M."/>
            <person name="Hacquard S."/>
        </authorList>
    </citation>
    <scope>NUCLEOTIDE SEQUENCE</scope>
    <source>
        <strain evidence="2">MPI-CAGE-CH-0230</strain>
    </source>
</reference>
<dbReference type="EMBL" id="JAGTJQ010000005">
    <property type="protein sequence ID" value="KAH7030601.1"/>
    <property type="molecule type" value="Genomic_DNA"/>
</dbReference>
<protein>
    <submittedName>
        <fullName evidence="2">Uncharacterized protein</fullName>
    </submittedName>
</protein>
<evidence type="ECO:0000256" key="1">
    <source>
        <dbReference type="SAM" id="MobiDB-lite"/>
    </source>
</evidence>
<feature type="region of interest" description="Disordered" evidence="1">
    <location>
        <begin position="73"/>
        <end position="119"/>
    </location>
</feature>
<evidence type="ECO:0000313" key="2">
    <source>
        <dbReference type="EMBL" id="KAH7030601.1"/>
    </source>
</evidence>
<dbReference type="AlphaFoldDB" id="A0A9P9BMV1"/>
<dbReference type="GeneID" id="70186270"/>
<gene>
    <name evidence="2" type="ORF">B0I36DRAFT_348809</name>
</gene>
<accession>A0A9P9BMV1</accession>
<organism evidence="2 3">
    <name type="scientific">Microdochium trichocladiopsis</name>
    <dbReference type="NCBI Taxonomy" id="1682393"/>
    <lineage>
        <taxon>Eukaryota</taxon>
        <taxon>Fungi</taxon>
        <taxon>Dikarya</taxon>
        <taxon>Ascomycota</taxon>
        <taxon>Pezizomycotina</taxon>
        <taxon>Sordariomycetes</taxon>
        <taxon>Xylariomycetidae</taxon>
        <taxon>Xylariales</taxon>
        <taxon>Microdochiaceae</taxon>
        <taxon>Microdochium</taxon>
    </lineage>
</organism>
<name>A0A9P9BMV1_9PEZI</name>